<dbReference type="Proteomes" id="UP000581688">
    <property type="component" value="Unassembled WGS sequence"/>
</dbReference>
<evidence type="ECO:0000313" key="1">
    <source>
        <dbReference type="EMBL" id="MBB6451686.1"/>
    </source>
</evidence>
<accession>A0A841PWI8</accession>
<comment type="caution">
    <text evidence="1">The sequence shown here is derived from an EMBL/GenBank/DDBJ whole genome shotgun (WGS) entry which is preliminary data.</text>
</comment>
<keyword evidence="2" id="KW-1185">Reference proteome</keyword>
<name>A0A841PWI8_9BACI</name>
<reference evidence="1 2" key="1">
    <citation type="submission" date="2020-08" db="EMBL/GenBank/DDBJ databases">
        <title>Genomic Encyclopedia of Type Strains, Phase IV (KMG-IV): sequencing the most valuable type-strain genomes for metagenomic binning, comparative biology and taxonomic classification.</title>
        <authorList>
            <person name="Goeker M."/>
        </authorList>
    </citation>
    <scope>NUCLEOTIDE SEQUENCE [LARGE SCALE GENOMIC DNA]</scope>
    <source>
        <strain evidence="1 2">DSM 19612</strain>
    </source>
</reference>
<dbReference type="RefSeq" id="WP_174496308.1">
    <property type="nucleotide sequence ID" value="NZ_CADDWK010000007.1"/>
</dbReference>
<dbReference type="AlphaFoldDB" id="A0A841PWI8"/>
<dbReference type="EMBL" id="JACHGH010000001">
    <property type="protein sequence ID" value="MBB6451686.1"/>
    <property type="molecule type" value="Genomic_DNA"/>
</dbReference>
<sequence>MPEAFNLDTTIIEPNSVADVKFSDSSNPYISGYLWENEKRGKKLVSKKQNLTLPSENGKHIIEIEAEWENGNSSYVFIVEVR</sequence>
<proteinExistence type="predicted"/>
<protein>
    <submittedName>
        <fullName evidence="1">Uncharacterized protein</fullName>
    </submittedName>
</protein>
<gene>
    <name evidence="1" type="ORF">HNQ94_000107</name>
</gene>
<organism evidence="1 2">
    <name type="scientific">Salirhabdus euzebyi</name>
    <dbReference type="NCBI Taxonomy" id="394506"/>
    <lineage>
        <taxon>Bacteria</taxon>
        <taxon>Bacillati</taxon>
        <taxon>Bacillota</taxon>
        <taxon>Bacilli</taxon>
        <taxon>Bacillales</taxon>
        <taxon>Bacillaceae</taxon>
        <taxon>Salirhabdus</taxon>
    </lineage>
</organism>
<evidence type="ECO:0000313" key="2">
    <source>
        <dbReference type="Proteomes" id="UP000581688"/>
    </source>
</evidence>